<dbReference type="PROSITE" id="PS00974">
    <property type="entry name" value="MANNITOL_DHGENASE"/>
    <property type="match status" value="1"/>
</dbReference>
<organism evidence="5 6">
    <name type="scientific">Paracoccus alcaliphilus</name>
    <dbReference type="NCBI Taxonomy" id="34002"/>
    <lineage>
        <taxon>Bacteria</taxon>
        <taxon>Pseudomonadati</taxon>
        <taxon>Pseudomonadota</taxon>
        <taxon>Alphaproteobacteria</taxon>
        <taxon>Rhodobacterales</taxon>
        <taxon>Paracoccaceae</taxon>
        <taxon>Paracoccus</taxon>
    </lineage>
</organism>
<dbReference type="InterPro" id="IPR013131">
    <property type="entry name" value="Mannitol_DH_N"/>
</dbReference>
<dbReference type="AlphaFoldDB" id="A0A1H8JIJ4"/>
<name>A0A1H8JIJ4_9RHOB</name>
<evidence type="ECO:0000313" key="5">
    <source>
        <dbReference type="EMBL" id="SEN80038.1"/>
    </source>
</evidence>
<dbReference type="InterPro" id="IPR013118">
    <property type="entry name" value="Mannitol_DH_C"/>
</dbReference>
<dbReference type="InterPro" id="IPR000669">
    <property type="entry name" value="Mannitol_DH"/>
</dbReference>
<evidence type="ECO:0000259" key="3">
    <source>
        <dbReference type="Pfam" id="PF01232"/>
    </source>
</evidence>
<protein>
    <submittedName>
        <fullName evidence="5">Fructuronate reductase</fullName>
    </submittedName>
</protein>
<dbReference type="InterPro" id="IPR050988">
    <property type="entry name" value="Mannitol_DH/Oxidoreductase"/>
</dbReference>
<gene>
    <name evidence="5" type="ORF">SAMN04489859_101740</name>
</gene>
<dbReference type="EMBL" id="FODE01000017">
    <property type="protein sequence ID" value="SEN80038.1"/>
    <property type="molecule type" value="Genomic_DNA"/>
</dbReference>
<proteinExistence type="predicted"/>
<sequence>MSAPRLDALDRVHGPAARPGYDPAAHGVGILHLGIGAFHRAHQAVATDDALARSGGDWRITGVSLRSREVADALGPQHGLYTLIERGADGTKARVIGAIRDVIAADPDRVLAAMSDPAIRIVTLSVTEKGYGIDRVTRAADPAHPAVAADLADPDRPSGVLGLICAALAARHAAGAAPFTVLSCDNLPENGALLRDGVLDFARRARPDLAGWIADNVAFPSSMVDRITPAATPETLAEAARQTACTDLAAIETEPFMQWVIEDHFPQGRPDWEAGGAIFVRDVAPYERMKLTMLNGSHSMLAYAGFLSGHRYVRDVMNDAALAALVRRHLQAAAQVLPPLEGIVLADYAADLEARFHNPAIAHETYQIAMDGTQKLPQRIFQPALAAMEAGQDPRAFAFATAAWMRYAQGVTDTGETYALRDPREADIRAALAGVARDAGAISAALHDLPGLFPQRLTHDPAWRDAVESALALMLSDGMAQAIRHEAAA</sequence>
<dbReference type="Gene3D" id="3.40.50.720">
    <property type="entry name" value="NAD(P)-binding Rossmann-like Domain"/>
    <property type="match status" value="1"/>
</dbReference>
<feature type="domain" description="Mannitol dehydrogenase N-terminal" evidence="3">
    <location>
        <begin position="29"/>
        <end position="273"/>
    </location>
</feature>
<dbReference type="Proteomes" id="UP000199054">
    <property type="component" value="Unassembled WGS sequence"/>
</dbReference>
<dbReference type="Pfam" id="PF08125">
    <property type="entry name" value="Mannitol_dh_C"/>
    <property type="match status" value="1"/>
</dbReference>
<dbReference type="SUPFAM" id="SSF48179">
    <property type="entry name" value="6-phosphogluconate dehydrogenase C-terminal domain-like"/>
    <property type="match status" value="1"/>
</dbReference>
<dbReference type="PANTHER" id="PTHR43362:SF1">
    <property type="entry name" value="MANNITOL DEHYDROGENASE 2-RELATED"/>
    <property type="match status" value="1"/>
</dbReference>
<dbReference type="STRING" id="34002.SAMN04489859_101740"/>
<keyword evidence="1" id="KW-0560">Oxidoreductase</keyword>
<feature type="domain" description="Mannitol dehydrogenase C-terminal" evidence="4">
    <location>
        <begin position="282"/>
        <end position="433"/>
    </location>
</feature>
<dbReference type="SUPFAM" id="SSF51735">
    <property type="entry name" value="NAD(P)-binding Rossmann-fold domains"/>
    <property type="match status" value="1"/>
</dbReference>
<dbReference type="GO" id="GO:0016616">
    <property type="term" value="F:oxidoreductase activity, acting on the CH-OH group of donors, NAD or NADP as acceptor"/>
    <property type="evidence" value="ECO:0007669"/>
    <property type="project" value="TreeGrafter"/>
</dbReference>
<dbReference type="OrthoDB" id="271711at2"/>
<evidence type="ECO:0000313" key="6">
    <source>
        <dbReference type="Proteomes" id="UP000199054"/>
    </source>
</evidence>
<reference evidence="5 6" key="1">
    <citation type="submission" date="2016-10" db="EMBL/GenBank/DDBJ databases">
        <authorList>
            <person name="de Groot N.N."/>
        </authorList>
    </citation>
    <scope>NUCLEOTIDE SEQUENCE [LARGE SCALE GENOMIC DNA]</scope>
    <source>
        <strain evidence="5 6">DSM 8512</strain>
    </source>
</reference>
<dbReference type="Pfam" id="PF01232">
    <property type="entry name" value="Mannitol_dh"/>
    <property type="match status" value="1"/>
</dbReference>
<dbReference type="InterPro" id="IPR023027">
    <property type="entry name" value="Mannitol_DH_CS"/>
</dbReference>
<dbReference type="InterPro" id="IPR013328">
    <property type="entry name" value="6PGD_dom2"/>
</dbReference>
<dbReference type="PRINTS" id="PR00084">
    <property type="entry name" value="MTLDHDRGNASE"/>
</dbReference>
<dbReference type="Gene3D" id="1.10.1040.10">
    <property type="entry name" value="N-(1-d-carboxylethyl)-l-norvaline Dehydrogenase, domain 2"/>
    <property type="match status" value="1"/>
</dbReference>
<evidence type="ECO:0000256" key="2">
    <source>
        <dbReference type="ARBA" id="ARBA00023027"/>
    </source>
</evidence>
<dbReference type="InterPro" id="IPR008927">
    <property type="entry name" value="6-PGluconate_DH-like_C_sf"/>
</dbReference>
<evidence type="ECO:0000259" key="4">
    <source>
        <dbReference type="Pfam" id="PF08125"/>
    </source>
</evidence>
<keyword evidence="6" id="KW-1185">Reference proteome</keyword>
<dbReference type="InterPro" id="IPR036291">
    <property type="entry name" value="NAD(P)-bd_dom_sf"/>
</dbReference>
<accession>A0A1H8JIJ4</accession>
<evidence type="ECO:0000256" key="1">
    <source>
        <dbReference type="ARBA" id="ARBA00023002"/>
    </source>
</evidence>
<dbReference type="PANTHER" id="PTHR43362">
    <property type="entry name" value="MANNITOL DEHYDROGENASE DSF1-RELATED"/>
    <property type="match status" value="1"/>
</dbReference>
<dbReference type="GO" id="GO:0019594">
    <property type="term" value="P:mannitol metabolic process"/>
    <property type="evidence" value="ECO:0007669"/>
    <property type="project" value="InterPro"/>
</dbReference>
<dbReference type="RefSeq" id="WP_090612937.1">
    <property type="nucleotide sequence ID" value="NZ_CP067124.1"/>
</dbReference>
<keyword evidence="2" id="KW-0520">NAD</keyword>